<name>A0AB39WU95_9PSED</name>
<evidence type="ECO:0000313" key="1">
    <source>
        <dbReference type="EMBL" id="XDV04842.1"/>
    </source>
</evidence>
<organism evidence="1">
    <name type="scientific">Pseudomonas sp. WC2401</name>
    <dbReference type="NCBI Taxonomy" id="3234143"/>
    <lineage>
        <taxon>Bacteria</taxon>
        <taxon>Pseudomonadati</taxon>
        <taxon>Pseudomonadota</taxon>
        <taxon>Gammaproteobacteria</taxon>
        <taxon>Pseudomonadales</taxon>
        <taxon>Pseudomonadaceae</taxon>
        <taxon>Pseudomonas</taxon>
    </lineage>
</organism>
<accession>A0AB39WU95</accession>
<gene>
    <name evidence="1" type="ORF">AB3G35_17385</name>
</gene>
<dbReference type="AlphaFoldDB" id="A0AB39WU95"/>
<reference evidence="1" key="1">
    <citation type="submission" date="2024-07" db="EMBL/GenBank/DDBJ databases">
        <authorList>
            <person name="Biller S.J."/>
        </authorList>
    </citation>
    <scope>NUCLEOTIDE SEQUENCE</scope>
    <source>
        <strain evidence="1">WC2401</strain>
    </source>
</reference>
<dbReference type="EMBL" id="CP165623">
    <property type="protein sequence ID" value="XDV04842.1"/>
    <property type="molecule type" value="Genomic_DNA"/>
</dbReference>
<sequence>MISVFPNKLDGAALEVHKTNRRMTLAAWLKTIAPSYEPRDAPPVSITVNGEIIAAHRWAEFEFAPADDVEVRVEPKGVVAAVAAVIAAILVAVVMSRNMATIPGTATMGQGRGLDEVSAKGNKVKLGDLIREIAGHQRVYPSYLTPSVRRFVDRRAQWVEMLLYVGKGKYQIPLNKVKVGETPLISLGADAKFTLYNPGDDLSGETAAQWWHSAPEVGASANGSAGLQLTVSTTLTRFVTASVLQFNGYNISIPTGAGSFPADWTSSLLINVLSPYPYTVIDGGAGRDIITGDLAMLAPYPGMLIEVNGENAGNYVVHSYTPYSQAIPPSAGTASTLTGSAAPSRYDFDVTPLTFTVRLGTTPYSVELASDVTDLAGLVAAFNTAKGSAPFVASASSGRLRITELSPFTGLALAASGGSSMLGSSPVSVKGAATSSGTPERRAEMTLNYDSGQPVNGLAMGEGLATIGPRGLRYRIITTAVGTLAVERLTSSGDIDEDWPGFSLQETIHGRIELDSSNLEGGYRGSFAACPEGELVTEIEWDVFFTGGLIGNGKKGDQYAVSSGHQFEYRDMATSGAWTVLPQSVTGNSMDAQGFTYRQTLPYPMRPECRIKRMPKVGGVNSGEVMDDVMWYGLRGKMMGAPTRYNDMTVIAVRVRNGDRLSAQSESLVSVEATRVLPVRSGGAWTVETPTRDIVPWFLYIAKSAGYTDADLDLPELDRLHDVYRARGDTFDMTIDDASTVKDAMNDALAAGFSELTINRGLLLPVRDEPRTQFEHMYTPQNMTKGLKRQLVFPSSDDFDGVDVEYFSSITWAWETVECRWAGDLGNKVEKVKVPGISDRTRAWRIGMRRRGHQKFRNDTYRWETELDALNSGYMSYVAVADDVPGYGQSSILLSVEAVPGEITLESTEPFDWSAGGPHVIALRRQDGTLSGPWPATQVDDYRVSVNSLDFDPDTSWDPEPPHLLFGPVNRWSYPTLVTVVNPSSGGNVTVEGMPYDARVYQYDNSAPT</sequence>
<proteinExistence type="predicted"/>
<dbReference type="NCBIfam" id="NF040662">
    <property type="entry name" value="attach_TipJ_rel"/>
    <property type="match status" value="1"/>
</dbReference>
<protein>
    <submittedName>
        <fullName evidence="1">Host specificity factor TipJ family phage tail protein</fullName>
    </submittedName>
</protein>
<dbReference type="RefSeq" id="WP_369781856.1">
    <property type="nucleotide sequence ID" value="NZ_CP165623.1"/>
</dbReference>